<dbReference type="EMBL" id="MUYB01000030">
    <property type="protein sequence ID" value="OOS02748.1"/>
    <property type="molecule type" value="Genomic_DNA"/>
</dbReference>
<dbReference type="Gene3D" id="1.10.287.680">
    <property type="entry name" value="Helix hairpin bin"/>
    <property type="match status" value="1"/>
</dbReference>
<dbReference type="SUPFAM" id="SSF116960">
    <property type="entry name" value="YfbU-like"/>
    <property type="match status" value="1"/>
</dbReference>
<proteinExistence type="inferred from homology"/>
<dbReference type="NCBIfam" id="NF003936">
    <property type="entry name" value="PRK05445.1"/>
    <property type="match status" value="1"/>
</dbReference>
<dbReference type="Gene3D" id="1.10.3190.10">
    <property type="entry name" value="yfbu gene product, domain 2"/>
    <property type="match status" value="1"/>
</dbReference>
<sequence>MEMTATQRLILANQYKLMALLDSENAKKYQRLETIVKGGFEKELKELDKEFADLSEAECENVLNTLEMYHALQVSYNNLEDKSALTPHRLQFAGYCAVREKKYLNYLRFIVNVEGKYQDFMRCEHGCDAQVQMWEKYQRMLNVWKSCPHGYHLSMTEIQNILNA</sequence>
<dbReference type="InterPro" id="IPR005587">
    <property type="entry name" value="UPF0304_YfbU"/>
</dbReference>
<evidence type="ECO:0000313" key="3">
    <source>
        <dbReference type="Proteomes" id="UP000190023"/>
    </source>
</evidence>
<gene>
    <name evidence="2" type="ORF">B0188_07575</name>
</gene>
<dbReference type="InterPro" id="IPR023146">
    <property type="entry name" value="YfbU_alpha-helical_sf"/>
</dbReference>
<organism evidence="2 3">
    <name type="scientific">[Haemophilus] felis</name>
    <dbReference type="NCBI Taxonomy" id="123822"/>
    <lineage>
        <taxon>Bacteria</taxon>
        <taxon>Pseudomonadati</taxon>
        <taxon>Pseudomonadota</taxon>
        <taxon>Gammaproteobacteria</taxon>
        <taxon>Pasteurellales</taxon>
        <taxon>Pasteurellaceae</taxon>
    </lineage>
</organism>
<protein>
    <recommendedName>
        <fullName evidence="1">UPF0304 protein B0188_07575</fullName>
    </recommendedName>
</protein>
<dbReference type="Proteomes" id="UP000190023">
    <property type="component" value="Unassembled WGS sequence"/>
</dbReference>
<dbReference type="PIRSF" id="PIRSF006272">
    <property type="entry name" value="UCP006272"/>
    <property type="match status" value="1"/>
</dbReference>
<comment type="caution">
    <text evidence="2">The sequence shown here is derived from an EMBL/GenBank/DDBJ whole genome shotgun (WGS) entry which is preliminary data.</text>
</comment>
<evidence type="ECO:0000256" key="1">
    <source>
        <dbReference type="HAMAP-Rule" id="MF_00762"/>
    </source>
</evidence>
<dbReference type="HAMAP" id="MF_00762">
    <property type="entry name" value="UPF0304"/>
    <property type="match status" value="1"/>
</dbReference>
<dbReference type="InterPro" id="IPR023145">
    <property type="entry name" value="YfbU_helix-hairpin_sf"/>
</dbReference>
<accession>A0A1T0AXX7</accession>
<keyword evidence="3" id="KW-1185">Reference proteome</keyword>
<evidence type="ECO:0000313" key="2">
    <source>
        <dbReference type="EMBL" id="OOS02748.1"/>
    </source>
</evidence>
<comment type="similarity">
    <text evidence="1">Belongs to the UPF0304 family.</text>
</comment>
<dbReference type="STRING" id="123822.B0188_07575"/>
<dbReference type="AlphaFoldDB" id="A0A1T0AXX7"/>
<reference evidence="2 3" key="1">
    <citation type="submission" date="2017-02" db="EMBL/GenBank/DDBJ databases">
        <title>Draft genome sequence of Haemophilus felis CCUG 31170 type strain.</title>
        <authorList>
            <person name="Engstrom-Jakobsson H."/>
            <person name="Salva-Serra F."/>
            <person name="Thorell K."/>
            <person name="Gonzales-Siles L."/>
            <person name="Karlsson R."/>
            <person name="Boulund F."/>
            <person name="Engstrand L."/>
            <person name="Kristiansson E."/>
            <person name="Moore E."/>
        </authorList>
    </citation>
    <scope>NUCLEOTIDE SEQUENCE [LARGE SCALE GENOMIC DNA]</scope>
    <source>
        <strain evidence="2 3">CCUG 31170</strain>
    </source>
</reference>
<dbReference type="Pfam" id="PF03887">
    <property type="entry name" value="YfbU"/>
    <property type="match status" value="1"/>
</dbReference>
<name>A0A1T0AXX7_9PAST</name>
<dbReference type="OrthoDB" id="5589463at2"/>